<keyword evidence="7 16" id="KW-0808">Transferase</keyword>
<dbReference type="EMBL" id="CAHIKZ030001384">
    <property type="protein sequence ID" value="CAE1262202.1"/>
    <property type="molecule type" value="Genomic_DNA"/>
</dbReference>
<evidence type="ECO:0000256" key="5">
    <source>
        <dbReference type="ARBA" id="ARBA00008661"/>
    </source>
</evidence>
<dbReference type="GO" id="GO:0000139">
    <property type="term" value="C:Golgi membrane"/>
    <property type="evidence" value="ECO:0007669"/>
    <property type="project" value="UniProtKB-SubCell"/>
</dbReference>
<keyword evidence="14" id="KW-0464">Manganese</keyword>
<dbReference type="GO" id="GO:0006024">
    <property type="term" value="P:glycosaminoglycan biosynthetic process"/>
    <property type="evidence" value="ECO:0007669"/>
    <property type="project" value="UniProtKB-ARBA"/>
</dbReference>
<dbReference type="Gene3D" id="3.90.550.50">
    <property type="match status" value="1"/>
</dbReference>
<name>A0A812CF77_ACAPH</name>
<keyword evidence="10" id="KW-1133">Transmembrane helix</keyword>
<evidence type="ECO:0000256" key="12">
    <source>
        <dbReference type="ARBA" id="ARBA00023136"/>
    </source>
</evidence>
<comment type="caution">
    <text evidence="16">The sequence shown here is derived from an EMBL/GenBank/DDBJ whole genome shotgun (WGS) entry which is preliminary data.</text>
</comment>
<dbReference type="EC" id="2.4.1.-" evidence="15"/>
<evidence type="ECO:0000256" key="9">
    <source>
        <dbReference type="ARBA" id="ARBA00022968"/>
    </source>
</evidence>
<evidence type="ECO:0000256" key="14">
    <source>
        <dbReference type="ARBA" id="ARBA00023211"/>
    </source>
</evidence>
<gene>
    <name evidence="16" type="ORF">SPHA_33092</name>
</gene>
<reference evidence="16" key="1">
    <citation type="submission" date="2021-01" db="EMBL/GenBank/DDBJ databases">
        <authorList>
            <person name="Li R."/>
            <person name="Bekaert M."/>
        </authorList>
    </citation>
    <scope>NUCLEOTIDE SEQUENCE</scope>
    <source>
        <strain evidence="16">Farmed</strain>
    </source>
</reference>
<comment type="cofactor">
    <cofactor evidence="1">
        <name>Mn(2+)</name>
        <dbReference type="ChEBI" id="CHEBI:29035"/>
    </cofactor>
</comment>
<dbReference type="Proteomes" id="UP000597762">
    <property type="component" value="Unassembled WGS sequence"/>
</dbReference>
<dbReference type="FunFam" id="3.90.550.50:FF:000018">
    <property type="entry name" value="Hexosyltransferase"/>
    <property type="match status" value="1"/>
</dbReference>
<evidence type="ECO:0000313" key="17">
    <source>
        <dbReference type="Proteomes" id="UP000597762"/>
    </source>
</evidence>
<dbReference type="GO" id="GO:0047220">
    <property type="term" value="F:galactosylxylosylprotein 3-beta-galactosyltransferase activity"/>
    <property type="evidence" value="ECO:0007669"/>
    <property type="project" value="TreeGrafter"/>
</dbReference>
<keyword evidence="12" id="KW-0472">Membrane</keyword>
<organism evidence="16 17">
    <name type="scientific">Acanthosepion pharaonis</name>
    <name type="common">Pharaoh cuttlefish</name>
    <name type="synonym">Sepia pharaonis</name>
    <dbReference type="NCBI Taxonomy" id="158019"/>
    <lineage>
        <taxon>Eukaryota</taxon>
        <taxon>Metazoa</taxon>
        <taxon>Spiralia</taxon>
        <taxon>Lophotrochozoa</taxon>
        <taxon>Mollusca</taxon>
        <taxon>Cephalopoda</taxon>
        <taxon>Coleoidea</taxon>
        <taxon>Decapodiformes</taxon>
        <taxon>Sepiida</taxon>
        <taxon>Sepiina</taxon>
        <taxon>Sepiidae</taxon>
        <taxon>Acanthosepion</taxon>
    </lineage>
</organism>
<keyword evidence="6 15" id="KW-0328">Glycosyltransferase</keyword>
<comment type="similarity">
    <text evidence="5 15">Belongs to the glycosyltransferase 31 family.</text>
</comment>
<evidence type="ECO:0000256" key="1">
    <source>
        <dbReference type="ARBA" id="ARBA00001936"/>
    </source>
</evidence>
<protein>
    <recommendedName>
        <fullName evidence="15">Hexosyltransferase</fullName>
        <ecNumber evidence="15">2.4.1.-</ecNumber>
    </recommendedName>
</protein>
<evidence type="ECO:0000256" key="7">
    <source>
        <dbReference type="ARBA" id="ARBA00022679"/>
    </source>
</evidence>
<dbReference type="PANTHER" id="PTHR11214:SF3">
    <property type="entry name" value="BETA-1,3-GALACTOSYLTRANSFERASE 6"/>
    <property type="match status" value="1"/>
</dbReference>
<keyword evidence="13" id="KW-0325">Glycoprotein</keyword>
<dbReference type="InterPro" id="IPR002659">
    <property type="entry name" value="Glyco_trans_31"/>
</dbReference>
<evidence type="ECO:0000256" key="6">
    <source>
        <dbReference type="ARBA" id="ARBA00022676"/>
    </source>
</evidence>
<comment type="subcellular location">
    <subcellularLocation>
        <location evidence="2 15">Golgi apparatus membrane</location>
        <topology evidence="2 15">Single-pass type II membrane protein</topology>
    </subcellularLocation>
</comment>
<sequence>MVSKLLRLSARYGTTVLVCGLFVSLSLIICLSLCSMQCDTPSSRHCMAEVLSLQNQILVKKVVETAPQQSVSYFFVVLIMSSPNSHSQRDLLRTTWLSKIPEDVLAKFVIGTARLDPEKVQELEQEQLEHHDLLLLPTLTDSYKNLTMKLLESFIWLNANINYKYVLKTDQDTYVQVHELKTILQKSGSQRVYWGFFDGRAHVKKQGKWLEKNFVLCDRYLPYAVGGGYIISSDLVRYIAQNWRLLQRFHSEDVSVGVWLAPLEINRIHDPRFDTEFVSRGCNNQYLVTHKQSPGDIRDKHNYLMMTGKLCRNQFQKRLSYIYNWNVPPTKCCERNNNTVP</sequence>
<keyword evidence="11 15" id="KW-0333">Golgi apparatus</keyword>
<keyword evidence="9" id="KW-0735">Signal-anchor</keyword>
<dbReference type="AlphaFoldDB" id="A0A812CF77"/>
<evidence type="ECO:0000256" key="13">
    <source>
        <dbReference type="ARBA" id="ARBA00023180"/>
    </source>
</evidence>
<evidence type="ECO:0000256" key="3">
    <source>
        <dbReference type="ARBA" id="ARBA00004840"/>
    </source>
</evidence>
<dbReference type="GO" id="GO:0006493">
    <property type="term" value="P:protein O-linked glycosylation"/>
    <property type="evidence" value="ECO:0007669"/>
    <property type="project" value="TreeGrafter"/>
</dbReference>
<dbReference type="Pfam" id="PF01762">
    <property type="entry name" value="Galactosyl_T"/>
    <property type="match status" value="1"/>
</dbReference>
<keyword evidence="8" id="KW-0812">Transmembrane</keyword>
<evidence type="ECO:0000256" key="10">
    <source>
        <dbReference type="ARBA" id="ARBA00022989"/>
    </source>
</evidence>
<keyword evidence="17" id="KW-1185">Reference proteome</keyword>
<comment type="pathway">
    <text evidence="4">Glycan metabolism; heparan sulfate biosynthesis.</text>
</comment>
<evidence type="ECO:0000256" key="15">
    <source>
        <dbReference type="RuleBase" id="RU363063"/>
    </source>
</evidence>
<evidence type="ECO:0000256" key="11">
    <source>
        <dbReference type="ARBA" id="ARBA00023034"/>
    </source>
</evidence>
<accession>A0A812CF77</accession>
<dbReference type="OrthoDB" id="1158011at2759"/>
<evidence type="ECO:0000256" key="8">
    <source>
        <dbReference type="ARBA" id="ARBA00022692"/>
    </source>
</evidence>
<evidence type="ECO:0000313" key="16">
    <source>
        <dbReference type="EMBL" id="CAE1262202.1"/>
    </source>
</evidence>
<dbReference type="PANTHER" id="PTHR11214">
    <property type="entry name" value="BETA-1,3-N-ACETYLGLUCOSAMINYLTRANSFERASE"/>
    <property type="match status" value="1"/>
</dbReference>
<proteinExistence type="inferred from homology"/>
<evidence type="ECO:0000256" key="4">
    <source>
        <dbReference type="ARBA" id="ARBA00005093"/>
    </source>
</evidence>
<evidence type="ECO:0000256" key="2">
    <source>
        <dbReference type="ARBA" id="ARBA00004323"/>
    </source>
</evidence>
<comment type="pathway">
    <text evidence="3">Glycan metabolism; chondroitin sulfate biosynthesis.</text>
</comment>